<keyword evidence="2" id="KW-1185">Reference proteome</keyword>
<protein>
    <submittedName>
        <fullName evidence="1">Uncharacterized protein</fullName>
    </submittedName>
</protein>
<organism evidence="1 2">
    <name type="scientific">Avena sativa</name>
    <name type="common">Oat</name>
    <dbReference type="NCBI Taxonomy" id="4498"/>
    <lineage>
        <taxon>Eukaryota</taxon>
        <taxon>Viridiplantae</taxon>
        <taxon>Streptophyta</taxon>
        <taxon>Embryophyta</taxon>
        <taxon>Tracheophyta</taxon>
        <taxon>Spermatophyta</taxon>
        <taxon>Magnoliopsida</taxon>
        <taxon>Liliopsida</taxon>
        <taxon>Poales</taxon>
        <taxon>Poaceae</taxon>
        <taxon>BOP clade</taxon>
        <taxon>Pooideae</taxon>
        <taxon>Poodae</taxon>
        <taxon>Poeae</taxon>
        <taxon>Poeae Chloroplast Group 1 (Aveneae type)</taxon>
        <taxon>Aveninae</taxon>
        <taxon>Avena</taxon>
    </lineage>
</organism>
<evidence type="ECO:0000313" key="2">
    <source>
        <dbReference type="Proteomes" id="UP001732700"/>
    </source>
</evidence>
<name>A0ACD6ADJ3_AVESA</name>
<sequence length="844" mass="92490">MESLEAPEFVPRDDEMEEDEDTSSGNEEMGDADGDATTTDGGGEATTDGGSASKKSRKDRTPIVVDLKRSIITSVSPKGVPLEPEEFVGGYSNQLAAILRNTVMINMENLKAEENKGFLIQLFRKLHARYAFPGDEENKYNNDNLKGNPVNKYALGRMTKALSNWKARVKNLIFEKKLSYLELIKKEPLVKEEDCNVFKARCNSALGKARTEKGKNMRSRNIGNHHHGSSGYRAARPKWDKEDADARAKGLTRPFDDIKEEQAKNFVRARFAPPKGGSDYSSEPTGLFAPRVKDLCKNMSSSSQGSAPPPVAKWDTTFNRALNRTKSVDPLAAPSAGRVVGFGGISWSEYYGTAERKGKKAESAEVKLLREQVEAFPNIVQDAVNKAVSAAETKFQEQVQTQVQSQVHSQVHSQVNEKLNTILPVYMEKYNKWQKGGKRGPPPVPNLNSAQSDNVARPKELVTPPAGPVVVETPLAPELNLPTAAKAPARTTVPSGSHSATCMVKPVGVGASTLAEVDALKGDTPCTLMHWVGGQLMDVAKGTIVQPENRKMHNVTMPPDMMRVKYSMVLPGYEQVEPPSQPQGWDDEDTAAVLNTSFGYLYLWPKSQIRLGTEDQLNITLEAAQPAHDEDFEMGDLDNMAQNPDDEEIDPNYGDQFVNTRFSDLYEPGPSGTHQVAETQPAPAKPPCKVRLFPTSQETPPPVPFTEPPRPVVPLISPGTLHKTVGEVNAVAEAVKSKKGRKRKPKGDRGQDPNPLFRDGAVGQARNQQHVAGVPMMCKLMLEVAGSHMRSIHYGCLTIEQCRIRNNNQSYLVFKAKVPSHMPCFVTVPPGISSTCGIPTCLTC</sequence>
<reference evidence="1" key="2">
    <citation type="submission" date="2025-09" db="UniProtKB">
        <authorList>
            <consortium name="EnsemblPlants"/>
        </authorList>
    </citation>
    <scope>IDENTIFICATION</scope>
</reference>
<reference evidence="1" key="1">
    <citation type="submission" date="2021-05" db="EMBL/GenBank/DDBJ databases">
        <authorList>
            <person name="Scholz U."/>
            <person name="Mascher M."/>
            <person name="Fiebig A."/>
        </authorList>
    </citation>
    <scope>NUCLEOTIDE SEQUENCE [LARGE SCALE GENOMIC DNA]</scope>
</reference>
<dbReference type="Proteomes" id="UP001732700">
    <property type="component" value="Chromosome 7D"/>
</dbReference>
<dbReference type="EnsemblPlants" id="AVESA.00010b.r2.7DG1353410.1">
    <property type="protein sequence ID" value="AVESA.00010b.r2.7DG1353410.1.CDS"/>
    <property type="gene ID" value="AVESA.00010b.r2.7DG1353410"/>
</dbReference>
<accession>A0ACD6ADJ3</accession>
<evidence type="ECO:0000313" key="1">
    <source>
        <dbReference type="EnsemblPlants" id="AVESA.00010b.r2.7DG1353410.1.CDS"/>
    </source>
</evidence>
<proteinExistence type="predicted"/>